<comment type="caution">
    <text evidence="2">The sequence shown here is derived from an EMBL/GenBank/DDBJ whole genome shotgun (WGS) entry which is preliminary data.</text>
</comment>
<feature type="region of interest" description="Disordered" evidence="1">
    <location>
        <begin position="1"/>
        <end position="25"/>
    </location>
</feature>
<dbReference type="Proteomes" id="UP000050867">
    <property type="component" value="Unassembled WGS sequence"/>
</dbReference>
<keyword evidence="3" id="KW-1185">Reference proteome</keyword>
<dbReference type="RefSeq" id="WP_018384825.1">
    <property type="nucleotide sequence ID" value="NZ_LLZU01000016.1"/>
</dbReference>
<name>A0A0T6LSK0_WENVI</name>
<evidence type="ECO:0000313" key="2">
    <source>
        <dbReference type="EMBL" id="KRV49040.1"/>
    </source>
</evidence>
<accession>A0A0T6LSK0</accession>
<dbReference type="STRING" id="76728.AQ490_22275"/>
<reference evidence="2 3" key="1">
    <citation type="submission" date="2015-10" db="EMBL/GenBank/DDBJ databases">
        <title>Draft genome sequence of pyrrolomycin-producing Streptomyces vitaminophilus.</title>
        <authorList>
            <person name="Graham D.E."/>
            <person name="Mahan K.M."/>
            <person name="Klingeman D.M."/>
            <person name="Hettich R.L."/>
            <person name="Parry R.J."/>
        </authorList>
    </citation>
    <scope>NUCLEOTIDE SEQUENCE [LARGE SCALE GENOMIC DNA]</scope>
    <source>
        <strain evidence="2 3">ATCC 31673</strain>
    </source>
</reference>
<protein>
    <recommendedName>
        <fullName evidence="4">Transposase</fullName>
    </recommendedName>
</protein>
<proteinExistence type="predicted"/>
<evidence type="ECO:0008006" key="4">
    <source>
        <dbReference type="Google" id="ProtNLM"/>
    </source>
</evidence>
<sequence>MTGPPWPDDVTPHLLPPHTPELNPDELVNADLEHSLTKHRARNQAGPAAGTRRSFHGRR</sequence>
<dbReference type="AlphaFoldDB" id="A0A0T6LSK0"/>
<feature type="region of interest" description="Disordered" evidence="1">
    <location>
        <begin position="38"/>
        <end position="59"/>
    </location>
</feature>
<evidence type="ECO:0000256" key="1">
    <source>
        <dbReference type="SAM" id="MobiDB-lite"/>
    </source>
</evidence>
<dbReference type="OrthoDB" id="341531at2"/>
<organism evidence="2 3">
    <name type="scientific">Wenjunlia vitaminophila</name>
    <name type="common">Streptomyces vitaminophilus</name>
    <dbReference type="NCBI Taxonomy" id="76728"/>
    <lineage>
        <taxon>Bacteria</taxon>
        <taxon>Bacillati</taxon>
        <taxon>Actinomycetota</taxon>
        <taxon>Actinomycetes</taxon>
        <taxon>Kitasatosporales</taxon>
        <taxon>Streptomycetaceae</taxon>
        <taxon>Wenjunlia</taxon>
    </lineage>
</organism>
<dbReference type="EMBL" id="LLZU01000016">
    <property type="protein sequence ID" value="KRV49040.1"/>
    <property type="molecule type" value="Genomic_DNA"/>
</dbReference>
<evidence type="ECO:0000313" key="3">
    <source>
        <dbReference type="Proteomes" id="UP000050867"/>
    </source>
</evidence>
<gene>
    <name evidence="2" type="ORF">AQ490_22275</name>
</gene>